<organism evidence="1 2">
    <name type="scientific">Eumeta variegata</name>
    <name type="common">Bagworm moth</name>
    <name type="synonym">Eumeta japonica</name>
    <dbReference type="NCBI Taxonomy" id="151549"/>
    <lineage>
        <taxon>Eukaryota</taxon>
        <taxon>Metazoa</taxon>
        <taxon>Ecdysozoa</taxon>
        <taxon>Arthropoda</taxon>
        <taxon>Hexapoda</taxon>
        <taxon>Insecta</taxon>
        <taxon>Pterygota</taxon>
        <taxon>Neoptera</taxon>
        <taxon>Endopterygota</taxon>
        <taxon>Lepidoptera</taxon>
        <taxon>Glossata</taxon>
        <taxon>Ditrysia</taxon>
        <taxon>Tineoidea</taxon>
        <taxon>Psychidae</taxon>
        <taxon>Oiketicinae</taxon>
        <taxon>Eumeta</taxon>
    </lineage>
</organism>
<sequence>MATVQRPRACRRRTKDIGFDPGHGRIDRWIFNLSQAVALNWASGRKAVRRLTASRVCQVTVLGHGVHFASVRCACGHRSSHVMYY</sequence>
<accession>A0A4C1V653</accession>
<comment type="caution">
    <text evidence="1">The sequence shown here is derived from an EMBL/GenBank/DDBJ whole genome shotgun (WGS) entry which is preliminary data.</text>
</comment>
<evidence type="ECO:0000313" key="2">
    <source>
        <dbReference type="Proteomes" id="UP000299102"/>
    </source>
</evidence>
<dbReference type="Proteomes" id="UP000299102">
    <property type="component" value="Unassembled WGS sequence"/>
</dbReference>
<dbReference type="AlphaFoldDB" id="A0A4C1V653"/>
<name>A0A4C1V653_EUMVA</name>
<proteinExistence type="predicted"/>
<reference evidence="1 2" key="1">
    <citation type="journal article" date="2019" name="Commun. Biol.">
        <title>The bagworm genome reveals a unique fibroin gene that provides high tensile strength.</title>
        <authorList>
            <person name="Kono N."/>
            <person name="Nakamura H."/>
            <person name="Ohtoshi R."/>
            <person name="Tomita M."/>
            <person name="Numata K."/>
            <person name="Arakawa K."/>
        </authorList>
    </citation>
    <scope>NUCLEOTIDE SEQUENCE [LARGE SCALE GENOMIC DNA]</scope>
</reference>
<keyword evidence="2" id="KW-1185">Reference proteome</keyword>
<gene>
    <name evidence="1" type="ORF">EVAR_17044_1</name>
</gene>
<evidence type="ECO:0000313" key="1">
    <source>
        <dbReference type="EMBL" id="GBP33717.1"/>
    </source>
</evidence>
<protein>
    <submittedName>
        <fullName evidence="1">Uncharacterized protein</fullName>
    </submittedName>
</protein>
<dbReference type="EMBL" id="BGZK01000278">
    <property type="protein sequence ID" value="GBP33717.1"/>
    <property type="molecule type" value="Genomic_DNA"/>
</dbReference>